<dbReference type="EMBL" id="CP126660">
    <property type="protein sequence ID" value="WKA00747.1"/>
    <property type="molecule type" value="Genomic_DNA"/>
</dbReference>
<sequence>MVLWGVSPNRPTWGLQVKIHNTVVQGLHTEHPNRAFQLYLNMRTRGISIDAKTFDSLMNYFCNKGDLPKADHLVDVMVLVVVDFTSFVWNCHC</sequence>
<accession>A0ABY9D035</accession>
<protein>
    <recommendedName>
        <fullName evidence="3">Pentatricopeptide repeat-containing protein</fullName>
    </recommendedName>
</protein>
<evidence type="ECO:0000313" key="2">
    <source>
        <dbReference type="Proteomes" id="UP001227230"/>
    </source>
</evidence>
<proteinExistence type="predicted"/>
<dbReference type="Proteomes" id="UP001227230">
    <property type="component" value="Chromosome 13"/>
</dbReference>
<keyword evidence="2" id="KW-1185">Reference proteome</keyword>
<dbReference type="InterPro" id="IPR011990">
    <property type="entry name" value="TPR-like_helical_dom_sf"/>
</dbReference>
<organism evidence="1 2">
    <name type="scientific">Vitis vinifera</name>
    <name type="common">Grape</name>
    <dbReference type="NCBI Taxonomy" id="29760"/>
    <lineage>
        <taxon>Eukaryota</taxon>
        <taxon>Viridiplantae</taxon>
        <taxon>Streptophyta</taxon>
        <taxon>Embryophyta</taxon>
        <taxon>Tracheophyta</taxon>
        <taxon>Spermatophyta</taxon>
        <taxon>Magnoliopsida</taxon>
        <taxon>eudicotyledons</taxon>
        <taxon>Gunneridae</taxon>
        <taxon>Pentapetalae</taxon>
        <taxon>rosids</taxon>
        <taxon>Vitales</taxon>
        <taxon>Vitaceae</taxon>
        <taxon>Viteae</taxon>
        <taxon>Vitis</taxon>
    </lineage>
</organism>
<name>A0ABY9D035_VITVI</name>
<evidence type="ECO:0008006" key="3">
    <source>
        <dbReference type="Google" id="ProtNLM"/>
    </source>
</evidence>
<gene>
    <name evidence="1" type="ORF">VitviT2T_019078</name>
</gene>
<dbReference type="Gene3D" id="1.25.40.10">
    <property type="entry name" value="Tetratricopeptide repeat domain"/>
    <property type="match status" value="1"/>
</dbReference>
<evidence type="ECO:0000313" key="1">
    <source>
        <dbReference type="EMBL" id="WKA00747.1"/>
    </source>
</evidence>
<reference evidence="1 2" key="1">
    <citation type="journal article" date="2023" name="Hortic Res">
        <title>The complete reference genome for grapevine (Vitis vinifera L.) genetics and breeding.</title>
        <authorList>
            <person name="Shi X."/>
            <person name="Cao S."/>
            <person name="Wang X."/>
            <person name="Huang S."/>
            <person name="Wang Y."/>
            <person name="Liu Z."/>
            <person name="Liu W."/>
            <person name="Leng X."/>
            <person name="Peng Y."/>
            <person name="Wang N."/>
            <person name="Wang Y."/>
            <person name="Ma Z."/>
            <person name="Xu X."/>
            <person name="Zhang F."/>
            <person name="Xue H."/>
            <person name="Zhong H."/>
            <person name="Wang Y."/>
            <person name="Zhang K."/>
            <person name="Velt A."/>
            <person name="Avia K."/>
            <person name="Holtgrawe D."/>
            <person name="Grimplet J."/>
            <person name="Matus J.T."/>
            <person name="Ware D."/>
            <person name="Wu X."/>
            <person name="Wang H."/>
            <person name="Liu C."/>
            <person name="Fang Y."/>
            <person name="Rustenholz C."/>
            <person name="Cheng Z."/>
            <person name="Xiao H."/>
            <person name="Zhou Y."/>
        </authorList>
    </citation>
    <scope>NUCLEOTIDE SEQUENCE [LARGE SCALE GENOMIC DNA]</scope>
    <source>
        <strain evidence="2">cv. Pinot noir / PN40024</strain>
        <tissue evidence="1">Leaf</tissue>
    </source>
</reference>